<dbReference type="AlphaFoldDB" id="A0A8J5RMR4"/>
<comment type="caution">
    <text evidence="1">The sequence shown here is derived from an EMBL/GenBank/DDBJ whole genome shotgun (WGS) entry which is preliminary data.</text>
</comment>
<accession>A0A8J5RMR4</accession>
<evidence type="ECO:0000313" key="1">
    <source>
        <dbReference type="EMBL" id="KAG8048689.1"/>
    </source>
</evidence>
<dbReference type="Proteomes" id="UP000729402">
    <property type="component" value="Unassembled WGS sequence"/>
</dbReference>
<protein>
    <submittedName>
        <fullName evidence="1">Uncharacterized protein</fullName>
    </submittedName>
</protein>
<reference evidence="1" key="1">
    <citation type="journal article" date="2021" name="bioRxiv">
        <title>Whole Genome Assembly and Annotation of Northern Wild Rice, Zizania palustris L., Supports a Whole Genome Duplication in the Zizania Genus.</title>
        <authorList>
            <person name="Haas M."/>
            <person name="Kono T."/>
            <person name="Macchietto M."/>
            <person name="Millas R."/>
            <person name="McGilp L."/>
            <person name="Shao M."/>
            <person name="Duquette J."/>
            <person name="Hirsch C.N."/>
            <person name="Kimball J."/>
        </authorList>
    </citation>
    <scope>NUCLEOTIDE SEQUENCE</scope>
    <source>
        <tissue evidence="1">Fresh leaf tissue</tissue>
    </source>
</reference>
<dbReference type="EMBL" id="JAAALK010000289">
    <property type="protein sequence ID" value="KAG8048689.1"/>
    <property type="molecule type" value="Genomic_DNA"/>
</dbReference>
<proteinExistence type="predicted"/>
<name>A0A8J5RMR4_ZIZPA</name>
<gene>
    <name evidence="1" type="ORF">GUJ93_ZPchr0009g725</name>
</gene>
<sequence>MRGRVRASRSGVADSFYRVAEFERAVIGSLNNLTLFAPSISPTARPLGLTRGVAVSADLHPASNDAAVLLLPPHPRRWLQRPD</sequence>
<reference evidence="1" key="2">
    <citation type="submission" date="2021-02" db="EMBL/GenBank/DDBJ databases">
        <authorList>
            <person name="Kimball J.A."/>
            <person name="Haas M.W."/>
            <person name="Macchietto M."/>
            <person name="Kono T."/>
            <person name="Duquette J."/>
            <person name="Shao M."/>
        </authorList>
    </citation>
    <scope>NUCLEOTIDE SEQUENCE</scope>
    <source>
        <tissue evidence="1">Fresh leaf tissue</tissue>
    </source>
</reference>
<organism evidence="1 2">
    <name type="scientific">Zizania palustris</name>
    <name type="common">Northern wild rice</name>
    <dbReference type="NCBI Taxonomy" id="103762"/>
    <lineage>
        <taxon>Eukaryota</taxon>
        <taxon>Viridiplantae</taxon>
        <taxon>Streptophyta</taxon>
        <taxon>Embryophyta</taxon>
        <taxon>Tracheophyta</taxon>
        <taxon>Spermatophyta</taxon>
        <taxon>Magnoliopsida</taxon>
        <taxon>Liliopsida</taxon>
        <taxon>Poales</taxon>
        <taxon>Poaceae</taxon>
        <taxon>BOP clade</taxon>
        <taxon>Oryzoideae</taxon>
        <taxon>Oryzeae</taxon>
        <taxon>Zizaniinae</taxon>
        <taxon>Zizania</taxon>
    </lineage>
</organism>
<keyword evidence="2" id="KW-1185">Reference proteome</keyword>
<evidence type="ECO:0000313" key="2">
    <source>
        <dbReference type="Proteomes" id="UP000729402"/>
    </source>
</evidence>